<keyword evidence="5 6" id="KW-0413">Isomerase</keyword>
<gene>
    <name evidence="9" type="ORF">K402DRAFT_450590</name>
</gene>
<dbReference type="InterPro" id="IPR046357">
    <property type="entry name" value="PPIase_dom_sf"/>
</dbReference>
<sequence>MLPSPAPTMLALLSTILLPFTTAIPLLPVDSSTQASFLHLHLPHTPLHTKHNFHPRSACPAPYSLPKVHITPLICPPCAARAHSRATDVLLMNYNGTLASNGSLFDTSYTPEHPWPAGDPFNFTLGSGEVIDGFDAGLYDMCPGEVRSLRIESEYGYGSDGVDGVIPGNATLIFDAELVAVMIVKQNGTLMKREEDHVRRGVSFWS</sequence>
<keyword evidence="4 6" id="KW-0697">Rotamase</keyword>
<dbReference type="SUPFAM" id="SSF54534">
    <property type="entry name" value="FKBP-like"/>
    <property type="match status" value="1"/>
</dbReference>
<evidence type="ECO:0000256" key="5">
    <source>
        <dbReference type="ARBA" id="ARBA00023235"/>
    </source>
</evidence>
<dbReference type="GO" id="GO:0005783">
    <property type="term" value="C:endoplasmic reticulum"/>
    <property type="evidence" value="ECO:0007669"/>
    <property type="project" value="TreeGrafter"/>
</dbReference>
<reference evidence="9" key="1">
    <citation type="journal article" date="2020" name="Stud. Mycol.">
        <title>101 Dothideomycetes genomes: a test case for predicting lifestyles and emergence of pathogens.</title>
        <authorList>
            <person name="Haridas S."/>
            <person name="Albert R."/>
            <person name="Binder M."/>
            <person name="Bloem J."/>
            <person name="Labutti K."/>
            <person name="Salamov A."/>
            <person name="Andreopoulos B."/>
            <person name="Baker S."/>
            <person name="Barry K."/>
            <person name="Bills G."/>
            <person name="Bluhm B."/>
            <person name="Cannon C."/>
            <person name="Castanera R."/>
            <person name="Culley D."/>
            <person name="Daum C."/>
            <person name="Ezra D."/>
            <person name="Gonzalez J."/>
            <person name="Henrissat B."/>
            <person name="Kuo A."/>
            <person name="Liang C."/>
            <person name="Lipzen A."/>
            <person name="Lutzoni F."/>
            <person name="Magnuson J."/>
            <person name="Mondo S."/>
            <person name="Nolan M."/>
            <person name="Ohm R."/>
            <person name="Pangilinan J."/>
            <person name="Park H.-J."/>
            <person name="Ramirez L."/>
            <person name="Alfaro M."/>
            <person name="Sun H."/>
            <person name="Tritt A."/>
            <person name="Yoshinaga Y."/>
            <person name="Zwiers L.-H."/>
            <person name="Turgeon B."/>
            <person name="Goodwin S."/>
            <person name="Spatafora J."/>
            <person name="Crous P."/>
            <person name="Grigoriev I."/>
        </authorList>
    </citation>
    <scope>NUCLEOTIDE SEQUENCE</scope>
    <source>
        <strain evidence="9">CBS 113979</strain>
    </source>
</reference>
<feature type="chain" id="PRO_5026346750" description="peptidylprolyl isomerase" evidence="7">
    <location>
        <begin position="24"/>
        <end position="206"/>
    </location>
</feature>
<protein>
    <recommendedName>
        <fullName evidence="3 6">peptidylprolyl isomerase</fullName>
        <ecNumber evidence="3 6">5.2.1.8</ecNumber>
    </recommendedName>
</protein>
<proteinExistence type="predicted"/>
<evidence type="ECO:0000256" key="4">
    <source>
        <dbReference type="ARBA" id="ARBA00023110"/>
    </source>
</evidence>
<dbReference type="EMBL" id="ML977139">
    <property type="protein sequence ID" value="KAF1991713.1"/>
    <property type="molecule type" value="Genomic_DNA"/>
</dbReference>
<dbReference type="Pfam" id="PF00254">
    <property type="entry name" value="FKBP_C"/>
    <property type="match status" value="1"/>
</dbReference>
<evidence type="ECO:0000313" key="9">
    <source>
        <dbReference type="EMBL" id="KAF1991713.1"/>
    </source>
</evidence>
<dbReference type="InterPro" id="IPR001179">
    <property type="entry name" value="PPIase_FKBP_dom"/>
</dbReference>
<comment type="function">
    <text evidence="2">PPIases accelerate the folding of proteins. It catalyzes the cis-trans isomerization of proline imidic peptide bonds in oligopeptides.</text>
</comment>
<dbReference type="AlphaFoldDB" id="A0A6G1HEV9"/>
<dbReference type="EC" id="5.2.1.8" evidence="3 6"/>
<dbReference type="InterPro" id="IPR044609">
    <property type="entry name" value="FKBP2/11"/>
</dbReference>
<evidence type="ECO:0000313" key="10">
    <source>
        <dbReference type="Proteomes" id="UP000800041"/>
    </source>
</evidence>
<organism evidence="9 10">
    <name type="scientific">Aulographum hederae CBS 113979</name>
    <dbReference type="NCBI Taxonomy" id="1176131"/>
    <lineage>
        <taxon>Eukaryota</taxon>
        <taxon>Fungi</taxon>
        <taxon>Dikarya</taxon>
        <taxon>Ascomycota</taxon>
        <taxon>Pezizomycotina</taxon>
        <taxon>Dothideomycetes</taxon>
        <taxon>Pleosporomycetidae</taxon>
        <taxon>Aulographales</taxon>
        <taxon>Aulographaceae</taxon>
    </lineage>
</organism>
<keyword evidence="10" id="KW-1185">Reference proteome</keyword>
<evidence type="ECO:0000256" key="1">
    <source>
        <dbReference type="ARBA" id="ARBA00000971"/>
    </source>
</evidence>
<accession>A0A6G1HEV9</accession>
<feature type="signal peptide" evidence="7">
    <location>
        <begin position="1"/>
        <end position="23"/>
    </location>
</feature>
<dbReference type="GO" id="GO:0003755">
    <property type="term" value="F:peptidyl-prolyl cis-trans isomerase activity"/>
    <property type="evidence" value="ECO:0007669"/>
    <property type="project" value="UniProtKB-KW"/>
</dbReference>
<dbReference type="Gene3D" id="3.10.50.40">
    <property type="match status" value="1"/>
</dbReference>
<comment type="catalytic activity">
    <reaction evidence="1 6">
        <text>[protein]-peptidylproline (omega=180) = [protein]-peptidylproline (omega=0)</text>
        <dbReference type="Rhea" id="RHEA:16237"/>
        <dbReference type="Rhea" id="RHEA-COMP:10747"/>
        <dbReference type="Rhea" id="RHEA-COMP:10748"/>
        <dbReference type="ChEBI" id="CHEBI:83833"/>
        <dbReference type="ChEBI" id="CHEBI:83834"/>
        <dbReference type="EC" id="5.2.1.8"/>
    </reaction>
</comment>
<evidence type="ECO:0000256" key="2">
    <source>
        <dbReference type="ARBA" id="ARBA00002388"/>
    </source>
</evidence>
<evidence type="ECO:0000259" key="8">
    <source>
        <dbReference type="PROSITE" id="PS50059"/>
    </source>
</evidence>
<dbReference type="PANTHER" id="PTHR45779">
    <property type="entry name" value="PEPTIDYLPROLYL ISOMERASE"/>
    <property type="match status" value="1"/>
</dbReference>
<feature type="domain" description="PPIase FKBP-type" evidence="8">
    <location>
        <begin position="87"/>
        <end position="182"/>
    </location>
</feature>
<dbReference type="Proteomes" id="UP000800041">
    <property type="component" value="Unassembled WGS sequence"/>
</dbReference>
<evidence type="ECO:0000256" key="7">
    <source>
        <dbReference type="SAM" id="SignalP"/>
    </source>
</evidence>
<dbReference type="PROSITE" id="PS50059">
    <property type="entry name" value="FKBP_PPIASE"/>
    <property type="match status" value="1"/>
</dbReference>
<evidence type="ECO:0000256" key="6">
    <source>
        <dbReference type="PROSITE-ProRule" id="PRU00277"/>
    </source>
</evidence>
<keyword evidence="7" id="KW-0732">Signal</keyword>
<dbReference type="PANTHER" id="PTHR45779:SF7">
    <property type="entry name" value="PEPTIDYLPROLYL ISOMERASE"/>
    <property type="match status" value="1"/>
</dbReference>
<dbReference type="OrthoDB" id="1902587at2759"/>
<name>A0A6G1HEV9_9PEZI</name>
<evidence type="ECO:0000256" key="3">
    <source>
        <dbReference type="ARBA" id="ARBA00013194"/>
    </source>
</evidence>